<sequence>MSESTGFLNAIDDQLGAVLQAWDLYTVVLGALILAFGAYTVLNQEEPDTHPMLLLRQSSAGMVRQPGESAIHRSHETPHGYPLRTGLQVKPKDAPAYSAGKDGDLRDVWRRASGELPLEQRAEPGKIMTVMGKEEVLEHDTKDISREMVAIGKSIVEHGGSRVAIYLPNCIEFLSTVFGTTTVR</sequence>
<evidence type="ECO:0000313" key="1">
    <source>
        <dbReference type="EMBL" id="KAK3045247.1"/>
    </source>
</evidence>
<organism evidence="1 2">
    <name type="scientific">Coniosporium uncinatum</name>
    <dbReference type="NCBI Taxonomy" id="93489"/>
    <lineage>
        <taxon>Eukaryota</taxon>
        <taxon>Fungi</taxon>
        <taxon>Dikarya</taxon>
        <taxon>Ascomycota</taxon>
        <taxon>Pezizomycotina</taxon>
        <taxon>Dothideomycetes</taxon>
        <taxon>Dothideomycetes incertae sedis</taxon>
        <taxon>Coniosporium</taxon>
    </lineage>
</organism>
<reference evidence="1" key="1">
    <citation type="submission" date="2024-09" db="EMBL/GenBank/DDBJ databases">
        <title>Black Yeasts Isolated from many extreme environments.</title>
        <authorList>
            <person name="Coleine C."/>
            <person name="Stajich J.E."/>
            <person name="Selbmann L."/>
        </authorList>
    </citation>
    <scope>NUCLEOTIDE SEQUENCE</scope>
    <source>
        <strain evidence="1">CCFEE 5737</strain>
    </source>
</reference>
<protein>
    <submittedName>
        <fullName evidence="1">Uncharacterized protein</fullName>
    </submittedName>
</protein>
<comment type="caution">
    <text evidence="1">The sequence shown here is derived from an EMBL/GenBank/DDBJ whole genome shotgun (WGS) entry which is preliminary data.</text>
</comment>
<proteinExistence type="predicted"/>
<accession>A0ACC3CVJ5</accession>
<dbReference type="Proteomes" id="UP001186974">
    <property type="component" value="Unassembled WGS sequence"/>
</dbReference>
<keyword evidence="2" id="KW-1185">Reference proteome</keyword>
<evidence type="ECO:0000313" key="2">
    <source>
        <dbReference type="Proteomes" id="UP001186974"/>
    </source>
</evidence>
<gene>
    <name evidence="1" type="ORF">LTS18_014237</name>
</gene>
<dbReference type="EMBL" id="JAWDJW010010849">
    <property type="protein sequence ID" value="KAK3045247.1"/>
    <property type="molecule type" value="Genomic_DNA"/>
</dbReference>
<name>A0ACC3CVJ5_9PEZI</name>